<dbReference type="AlphaFoldDB" id="A0A429X9P8"/>
<feature type="transmembrane region" description="Helical" evidence="1">
    <location>
        <begin position="42"/>
        <end position="60"/>
    </location>
</feature>
<reference evidence="2 3" key="1">
    <citation type="submission" date="2018-12" db="EMBL/GenBank/DDBJ databases">
        <authorList>
            <person name="Sun L."/>
            <person name="Chen Z."/>
        </authorList>
    </citation>
    <scope>NUCLEOTIDE SEQUENCE [LARGE SCALE GENOMIC DNA]</scope>
    <source>
        <strain evidence="2 3">LMG 29736</strain>
    </source>
</reference>
<evidence type="ECO:0000313" key="3">
    <source>
        <dbReference type="Proteomes" id="UP000287296"/>
    </source>
</evidence>
<gene>
    <name evidence="2" type="ORF">D5F11_008845</name>
</gene>
<keyword evidence="1" id="KW-1133">Transmembrane helix</keyword>
<keyword evidence="1" id="KW-0812">Transmembrane</keyword>
<evidence type="ECO:0000256" key="1">
    <source>
        <dbReference type="SAM" id="Phobius"/>
    </source>
</evidence>
<keyword evidence="1" id="KW-0472">Membrane</keyword>
<organism evidence="2 3">
    <name type="scientific">Siminovitchia terrae</name>
    <name type="common">Bacillus terrae</name>
    <dbReference type="NCBI Taxonomy" id="1914933"/>
    <lineage>
        <taxon>Bacteria</taxon>
        <taxon>Bacillati</taxon>
        <taxon>Bacillota</taxon>
        <taxon>Bacilli</taxon>
        <taxon>Bacillales</taxon>
        <taxon>Bacillaceae</taxon>
        <taxon>Siminovitchia</taxon>
    </lineage>
</organism>
<comment type="caution">
    <text evidence="2">The sequence shown here is derived from an EMBL/GenBank/DDBJ whole genome shotgun (WGS) entry which is preliminary data.</text>
</comment>
<name>A0A429X9P8_SIMTE</name>
<proteinExistence type="predicted"/>
<evidence type="ECO:0008006" key="4">
    <source>
        <dbReference type="Google" id="ProtNLM"/>
    </source>
</evidence>
<feature type="transmembrane region" description="Helical" evidence="1">
    <location>
        <begin position="12"/>
        <end position="30"/>
    </location>
</feature>
<dbReference type="RefSeq" id="WP_120117202.1">
    <property type="nucleotide sequence ID" value="NZ_QYTW02000006.1"/>
</dbReference>
<sequence>MKKVIFTVLSTLFSLMTIGLFMINIPFKVWNDFIEYLWNMSLYIPFVFSGLGIITACFGVKGIYRTILILLNSIIIIFLIISFIMGLYGFNEP</sequence>
<dbReference type="Proteomes" id="UP000287296">
    <property type="component" value="Unassembled WGS sequence"/>
</dbReference>
<evidence type="ECO:0000313" key="2">
    <source>
        <dbReference type="EMBL" id="RST60155.1"/>
    </source>
</evidence>
<protein>
    <recommendedName>
        <fullName evidence="4">NADH dehydrogenase subunit 5</fullName>
    </recommendedName>
</protein>
<dbReference type="OrthoDB" id="2736663at2"/>
<feature type="transmembrane region" description="Helical" evidence="1">
    <location>
        <begin position="67"/>
        <end position="90"/>
    </location>
</feature>
<accession>A0A429X9P8</accession>
<dbReference type="EMBL" id="QYTW02000006">
    <property type="protein sequence ID" value="RST60155.1"/>
    <property type="molecule type" value="Genomic_DNA"/>
</dbReference>